<dbReference type="NCBIfam" id="TIGR00750">
    <property type="entry name" value="lao"/>
    <property type="match status" value="1"/>
</dbReference>
<dbReference type="GO" id="GO:0005737">
    <property type="term" value="C:cytoplasm"/>
    <property type="evidence" value="ECO:0007669"/>
    <property type="project" value="TreeGrafter"/>
</dbReference>
<protein>
    <submittedName>
        <fullName evidence="3">LAO/AO transport system kinase</fullName>
    </submittedName>
</protein>
<evidence type="ECO:0000313" key="3">
    <source>
        <dbReference type="EMBL" id="SDE20145.1"/>
    </source>
</evidence>
<dbReference type="RefSeq" id="WP_092784483.1">
    <property type="nucleotide sequence ID" value="NZ_FNAP01000004.1"/>
</dbReference>
<reference evidence="3 4" key="1">
    <citation type="submission" date="2016-10" db="EMBL/GenBank/DDBJ databases">
        <authorList>
            <person name="de Groot N.N."/>
        </authorList>
    </citation>
    <scope>NUCLEOTIDE SEQUENCE [LARGE SCALE GENOMIC DNA]</scope>
    <source>
        <strain evidence="3 4">ATCC 700224</strain>
    </source>
</reference>
<proteinExistence type="inferred from homology"/>
<dbReference type="PANTHER" id="PTHR23408:SF3">
    <property type="entry name" value="METHYLMALONIC ACIDURIA TYPE A PROTEIN, MITOCHONDRIAL"/>
    <property type="match status" value="1"/>
</dbReference>
<keyword evidence="3" id="KW-0808">Transferase</keyword>
<evidence type="ECO:0000313" key="4">
    <source>
        <dbReference type="Proteomes" id="UP000199412"/>
    </source>
</evidence>
<evidence type="ECO:0000256" key="1">
    <source>
        <dbReference type="ARBA" id="ARBA00009625"/>
    </source>
</evidence>
<dbReference type="Pfam" id="PF03308">
    <property type="entry name" value="MeaB"/>
    <property type="match status" value="1"/>
</dbReference>
<gene>
    <name evidence="3" type="ORF">SAMN05421720_104155</name>
</gene>
<dbReference type="OrthoDB" id="9778292at2"/>
<dbReference type="GO" id="GO:0016301">
    <property type="term" value="F:kinase activity"/>
    <property type="evidence" value="ECO:0007669"/>
    <property type="project" value="UniProtKB-KW"/>
</dbReference>
<dbReference type="NCBIfam" id="NF006958">
    <property type="entry name" value="PRK09435.1"/>
    <property type="match status" value="1"/>
</dbReference>
<dbReference type="Gene3D" id="3.40.50.300">
    <property type="entry name" value="P-loop containing nucleotide triphosphate hydrolases"/>
    <property type="match status" value="1"/>
</dbReference>
<comment type="similarity">
    <text evidence="1">Belongs to the SIMIBI class G3E GTPase family. ArgK/MeaB subfamily.</text>
</comment>
<dbReference type="PANTHER" id="PTHR23408">
    <property type="entry name" value="METHYLMALONYL-COA MUTASE"/>
    <property type="match status" value="1"/>
</dbReference>
<dbReference type="SUPFAM" id="SSF52540">
    <property type="entry name" value="P-loop containing nucleoside triphosphate hydrolases"/>
    <property type="match status" value="1"/>
</dbReference>
<dbReference type="GO" id="GO:0005525">
    <property type="term" value="F:GTP binding"/>
    <property type="evidence" value="ECO:0007669"/>
    <property type="project" value="InterPro"/>
</dbReference>
<dbReference type="InterPro" id="IPR003593">
    <property type="entry name" value="AAA+_ATPase"/>
</dbReference>
<sequence>MTRAELTVEDYVTGVRSGDRAALGQAITLVESRARRHRDLAQAMLLELLPLSGKAHRVGITGVPGVGKSTFIESLGRMLTAKGHKVAVLAVDPSSTRSGGSILGDKTRMEALATDPNAFIRPSPSGGRLGGVNRATRETMVVCEAAGFDVILVETVGAGQNETVVADMVDFFLVLMLAGAGDELQGIKKGVLELADLIAVNKVDSLGVQAAHQAVHQYKNAVHILQPPSPNWMVPVVTCSGLSGKGLDTLWQKVEEHWSTLSATGEIAEKRRRQRVNWMWSMVEDRVLDAVRDHPEVKGRLPDLLKGVDDGSLTVTLAATEILETFGVSAE</sequence>
<dbReference type="STRING" id="69960.SAMN05421720_104155"/>
<dbReference type="EMBL" id="FNAP01000004">
    <property type="protein sequence ID" value="SDE20145.1"/>
    <property type="molecule type" value="Genomic_DNA"/>
</dbReference>
<organism evidence="3 4">
    <name type="scientific">Rhodospira trueperi</name>
    <dbReference type="NCBI Taxonomy" id="69960"/>
    <lineage>
        <taxon>Bacteria</taxon>
        <taxon>Pseudomonadati</taxon>
        <taxon>Pseudomonadota</taxon>
        <taxon>Alphaproteobacteria</taxon>
        <taxon>Rhodospirillales</taxon>
        <taxon>Rhodospirillaceae</taxon>
        <taxon>Rhodospira</taxon>
    </lineage>
</organism>
<dbReference type="Gene3D" id="1.20.5.170">
    <property type="match status" value="1"/>
</dbReference>
<dbReference type="InterPro" id="IPR005129">
    <property type="entry name" value="GTPase_ArgK"/>
</dbReference>
<dbReference type="SMART" id="SM00382">
    <property type="entry name" value="AAA"/>
    <property type="match status" value="1"/>
</dbReference>
<keyword evidence="3" id="KW-0418">Kinase</keyword>
<dbReference type="InterPro" id="IPR027417">
    <property type="entry name" value="P-loop_NTPase"/>
</dbReference>
<dbReference type="CDD" id="cd03114">
    <property type="entry name" value="MMAA-like"/>
    <property type="match status" value="1"/>
</dbReference>
<keyword evidence="4" id="KW-1185">Reference proteome</keyword>
<dbReference type="GO" id="GO:0003924">
    <property type="term" value="F:GTPase activity"/>
    <property type="evidence" value="ECO:0007669"/>
    <property type="project" value="InterPro"/>
</dbReference>
<dbReference type="AlphaFoldDB" id="A0A1G7B1M3"/>
<feature type="domain" description="AAA+ ATPase" evidence="2">
    <location>
        <begin position="54"/>
        <end position="191"/>
    </location>
</feature>
<name>A0A1G7B1M3_9PROT</name>
<dbReference type="Proteomes" id="UP000199412">
    <property type="component" value="Unassembled WGS sequence"/>
</dbReference>
<dbReference type="Gene3D" id="1.10.287.130">
    <property type="match status" value="1"/>
</dbReference>
<accession>A0A1G7B1M3</accession>
<evidence type="ECO:0000259" key="2">
    <source>
        <dbReference type="SMART" id="SM00382"/>
    </source>
</evidence>